<keyword evidence="9" id="KW-0346">Stress response</keyword>
<comment type="function">
    <text evidence="15">Thiol-specific peroxidase that catalyzes the reduction of hydrogen peroxide and organic hydroperoxides to water and alcohols, respectively. Plays a role in cell protection against oxidative stress by detoxifying peroxides. Together with AhpD, DlaT and Lpd, constitutes an NADH-dependent peroxidase active against hydrogen and alkyl peroxides as well as serving as a peroxynitrite reductase, thus protecting the bacterium against reactive nitrogen intermediates and oxidative stress generated by the host immune system. Does not however seem to play a role in detoxification of isoniazid.</text>
</comment>
<accession>A0A0K1PG16</accession>
<evidence type="ECO:0000256" key="6">
    <source>
        <dbReference type="ARBA" id="ARBA00022559"/>
    </source>
</evidence>
<evidence type="ECO:0000256" key="15">
    <source>
        <dbReference type="ARBA" id="ARBA00055957"/>
    </source>
</evidence>
<evidence type="ECO:0000256" key="14">
    <source>
        <dbReference type="ARBA" id="ARBA00051970"/>
    </source>
</evidence>
<evidence type="ECO:0000313" key="20">
    <source>
        <dbReference type="EMBL" id="AKU92460.1"/>
    </source>
</evidence>
<comment type="catalytic activity">
    <reaction evidence="13">
        <text>a hydroperoxide + NADH + H(+) = an alcohol + NAD(+) + H2O</text>
        <dbReference type="Rhea" id="RHEA:62628"/>
        <dbReference type="ChEBI" id="CHEBI:15377"/>
        <dbReference type="ChEBI" id="CHEBI:15378"/>
        <dbReference type="ChEBI" id="CHEBI:30879"/>
        <dbReference type="ChEBI" id="CHEBI:35924"/>
        <dbReference type="ChEBI" id="CHEBI:57540"/>
        <dbReference type="ChEBI" id="CHEBI:57945"/>
        <dbReference type="EC" id="1.11.1.26"/>
    </reaction>
</comment>
<dbReference type="STRING" id="1391653.AKJ08_2847"/>
<evidence type="ECO:0000256" key="2">
    <source>
        <dbReference type="ARBA" id="ARBA00011654"/>
    </source>
</evidence>
<comment type="subunit">
    <text evidence="16">Homodimer; disulfide-linked, upon oxidation. 6 homodimers assemble to form a ring-like dodecamer. Identified in a complex with AhpD, DlaT and Lpd.</text>
</comment>
<evidence type="ECO:0000256" key="5">
    <source>
        <dbReference type="ARBA" id="ARBA00022490"/>
    </source>
</evidence>
<dbReference type="PIRSF" id="PIRSF000239">
    <property type="entry name" value="AHPC"/>
    <property type="match status" value="1"/>
</dbReference>
<dbReference type="GO" id="GO:0102039">
    <property type="term" value="F:NADH-dependent peroxiredoxin activity"/>
    <property type="evidence" value="ECO:0007669"/>
    <property type="project" value="UniProtKB-EC"/>
</dbReference>
<dbReference type="SUPFAM" id="SSF52833">
    <property type="entry name" value="Thioredoxin-like"/>
    <property type="match status" value="1"/>
</dbReference>
<evidence type="ECO:0000256" key="9">
    <source>
        <dbReference type="ARBA" id="ARBA00023016"/>
    </source>
</evidence>
<dbReference type="GO" id="GO:0006979">
    <property type="term" value="P:response to oxidative stress"/>
    <property type="evidence" value="ECO:0007669"/>
    <property type="project" value="TreeGrafter"/>
</dbReference>
<dbReference type="GO" id="GO:0033554">
    <property type="term" value="P:cellular response to stress"/>
    <property type="evidence" value="ECO:0007669"/>
    <property type="project" value="TreeGrafter"/>
</dbReference>
<dbReference type="PANTHER" id="PTHR10681:SF121">
    <property type="entry name" value="ALKYL HYDROPEROXIDE REDUCTASE C"/>
    <property type="match status" value="1"/>
</dbReference>
<dbReference type="Pfam" id="PF00578">
    <property type="entry name" value="AhpC-TSA"/>
    <property type="match status" value="1"/>
</dbReference>
<dbReference type="PROSITE" id="PS51352">
    <property type="entry name" value="THIOREDOXIN_2"/>
    <property type="match status" value="1"/>
</dbReference>
<dbReference type="EC" id="1.11.1.26" evidence="3"/>
<reference evidence="20 21" key="1">
    <citation type="submission" date="2015-08" db="EMBL/GenBank/DDBJ databases">
        <authorList>
            <person name="Babu N.S."/>
            <person name="Beckwith C.J."/>
            <person name="Beseler K.G."/>
            <person name="Brison A."/>
            <person name="Carone J.V."/>
            <person name="Caskin T.P."/>
            <person name="Diamond M."/>
            <person name="Durham M.E."/>
            <person name="Foxe J.M."/>
            <person name="Go M."/>
            <person name="Henderson B.A."/>
            <person name="Jones I.B."/>
            <person name="McGettigan J.A."/>
            <person name="Micheletti S.J."/>
            <person name="Nasrallah M.E."/>
            <person name="Ortiz D."/>
            <person name="Piller C.R."/>
            <person name="Privatt S.R."/>
            <person name="Schneider S.L."/>
            <person name="Sharp S."/>
            <person name="Smith T.C."/>
            <person name="Stanton J.D."/>
            <person name="Ullery H.E."/>
            <person name="Wilson R.J."/>
            <person name="Serrano M.G."/>
            <person name="Buck G."/>
            <person name="Lee V."/>
            <person name="Wang Y."/>
            <person name="Carvalho R."/>
            <person name="Voegtly L."/>
            <person name="Shi R."/>
            <person name="Duckworth R."/>
            <person name="Johnson A."/>
            <person name="Loviza R."/>
            <person name="Walstead R."/>
            <person name="Shah Z."/>
            <person name="Kiflezghi M."/>
            <person name="Wade K."/>
            <person name="Ball S.L."/>
            <person name="Bradley K.W."/>
            <person name="Asai D.J."/>
            <person name="Bowman C.A."/>
            <person name="Russell D.A."/>
            <person name="Pope W.H."/>
            <person name="Jacobs-Sera D."/>
            <person name="Hendrix R.W."/>
            <person name="Hatfull G.F."/>
        </authorList>
    </citation>
    <scope>NUCLEOTIDE SEQUENCE [LARGE SCALE GENOMIC DNA]</scope>
    <source>
        <strain evidence="20 21">DSM 27710</strain>
    </source>
</reference>
<evidence type="ECO:0000256" key="13">
    <source>
        <dbReference type="ARBA" id="ARBA00047572"/>
    </source>
</evidence>
<keyword evidence="6" id="KW-0575">Peroxidase</keyword>
<comment type="subcellular location">
    <subcellularLocation>
        <location evidence="1">Cytoplasm</location>
    </subcellularLocation>
</comment>
<sequence length="179" mass="20148">MLTVGDKLPTFDLQAVVGLEKGREFQAITHESFAGKWKVLFLWPMDFTFVCPTELAEFGRRNRDFADRDAQVLGASTDTHYSHLAWRNSHPDLKDLPYPMLADTKRELSTALGVLHKQDGVALRATFIVDPENVIRHVSVNDLNVGRNVEDVLRVLDALQTDELCPCNWTKGQATLEVA</sequence>
<gene>
    <name evidence="20" type="ORF">AKJ08_2847</name>
</gene>
<name>A0A0K1PG16_9BACT</name>
<evidence type="ECO:0000256" key="18">
    <source>
        <dbReference type="PIRSR" id="PIRSR000239-1"/>
    </source>
</evidence>
<dbReference type="GO" id="GO:0008379">
    <property type="term" value="F:thioredoxin peroxidase activity"/>
    <property type="evidence" value="ECO:0007669"/>
    <property type="project" value="TreeGrafter"/>
</dbReference>
<dbReference type="EMBL" id="CP012332">
    <property type="protein sequence ID" value="AKU92460.1"/>
    <property type="molecule type" value="Genomic_DNA"/>
</dbReference>
<evidence type="ECO:0000256" key="11">
    <source>
        <dbReference type="ARBA" id="ARBA00023284"/>
    </source>
</evidence>
<evidence type="ECO:0000256" key="8">
    <source>
        <dbReference type="ARBA" id="ARBA00023002"/>
    </source>
</evidence>
<dbReference type="AlphaFoldDB" id="A0A0K1PG16"/>
<dbReference type="GO" id="GO:0045454">
    <property type="term" value="P:cell redox homeostasis"/>
    <property type="evidence" value="ECO:0007669"/>
    <property type="project" value="TreeGrafter"/>
</dbReference>
<dbReference type="InterPro" id="IPR050217">
    <property type="entry name" value="Peroxiredoxin"/>
</dbReference>
<dbReference type="InterPro" id="IPR036249">
    <property type="entry name" value="Thioredoxin-like_sf"/>
</dbReference>
<proteinExistence type="predicted"/>
<evidence type="ECO:0000256" key="10">
    <source>
        <dbReference type="ARBA" id="ARBA00023157"/>
    </source>
</evidence>
<evidence type="ECO:0000256" key="16">
    <source>
        <dbReference type="ARBA" id="ARBA00062350"/>
    </source>
</evidence>
<evidence type="ECO:0000259" key="19">
    <source>
        <dbReference type="PROSITE" id="PS51352"/>
    </source>
</evidence>
<dbReference type="CDD" id="cd03015">
    <property type="entry name" value="PRX_Typ2cys"/>
    <property type="match status" value="1"/>
</dbReference>
<evidence type="ECO:0000313" key="21">
    <source>
        <dbReference type="Proteomes" id="UP000055590"/>
    </source>
</evidence>
<evidence type="ECO:0000256" key="3">
    <source>
        <dbReference type="ARBA" id="ARBA00013021"/>
    </source>
</evidence>
<evidence type="ECO:0000256" key="4">
    <source>
        <dbReference type="ARBA" id="ARBA00017462"/>
    </source>
</evidence>
<dbReference type="OrthoDB" id="9812811at2"/>
<dbReference type="GO" id="GO:0005829">
    <property type="term" value="C:cytosol"/>
    <property type="evidence" value="ECO:0007669"/>
    <property type="project" value="TreeGrafter"/>
</dbReference>
<evidence type="ECO:0000256" key="17">
    <source>
        <dbReference type="ARBA" id="ARBA00067010"/>
    </source>
</evidence>
<evidence type="ECO:0000256" key="1">
    <source>
        <dbReference type="ARBA" id="ARBA00004496"/>
    </source>
</evidence>
<evidence type="ECO:0000256" key="7">
    <source>
        <dbReference type="ARBA" id="ARBA00022862"/>
    </source>
</evidence>
<keyword evidence="10" id="KW-1015">Disulfide bond</keyword>
<protein>
    <recommendedName>
        <fullName evidence="4">Alkyl hydroperoxide reductase C</fullName>
        <ecNumber evidence="3">1.11.1.26</ecNumber>
        <ecNumber evidence="17">1.11.1.28</ecNumber>
    </recommendedName>
    <alternativeName>
        <fullName evidence="12">Peroxiredoxin</fullName>
    </alternativeName>
</protein>
<comment type="subunit">
    <text evidence="2">Homodimer; disulfide-linked, upon oxidation. 5 homodimers assemble to form a ring-like decamer.</text>
</comment>
<dbReference type="FunFam" id="3.40.30.10:FF:000043">
    <property type="entry name" value="Alkyl hydroperoxide reductase C"/>
    <property type="match status" value="1"/>
</dbReference>
<dbReference type="Proteomes" id="UP000055590">
    <property type="component" value="Chromosome"/>
</dbReference>
<dbReference type="EC" id="1.11.1.28" evidence="17"/>
<keyword evidence="8" id="KW-0560">Oxidoreductase</keyword>
<dbReference type="Gene3D" id="3.40.30.10">
    <property type="entry name" value="Glutaredoxin"/>
    <property type="match status" value="1"/>
</dbReference>
<keyword evidence="5" id="KW-0963">Cytoplasm</keyword>
<dbReference type="PATRIC" id="fig|1391653.3.peg.2966"/>
<dbReference type="GO" id="GO:0042744">
    <property type="term" value="P:hydrogen peroxide catabolic process"/>
    <property type="evidence" value="ECO:0007669"/>
    <property type="project" value="TreeGrafter"/>
</dbReference>
<keyword evidence="7" id="KW-0049">Antioxidant</keyword>
<dbReference type="PANTHER" id="PTHR10681">
    <property type="entry name" value="THIOREDOXIN PEROXIDASE"/>
    <property type="match status" value="1"/>
</dbReference>
<evidence type="ECO:0000256" key="12">
    <source>
        <dbReference type="ARBA" id="ARBA00032077"/>
    </source>
</evidence>
<feature type="active site" description="Cysteine sulfenic acid (-SOH) intermediate; for peroxidase activity" evidence="18">
    <location>
        <position position="51"/>
    </location>
</feature>
<keyword evidence="11" id="KW-0676">Redox-active center</keyword>
<comment type="catalytic activity">
    <reaction evidence="14">
        <text>N(6)-[(R)-dihydrolipoyl]-L-lysyl-[lipoyl-carrier protein] + a hydroperoxide = N(6)-[(R)-lipoyl]-L-lysyl-[lipoyl-carrier protein] + an alcohol + H2O</text>
        <dbReference type="Rhea" id="RHEA:62636"/>
        <dbReference type="Rhea" id="RHEA-COMP:10502"/>
        <dbReference type="Rhea" id="RHEA-COMP:16355"/>
        <dbReference type="ChEBI" id="CHEBI:15377"/>
        <dbReference type="ChEBI" id="CHEBI:30879"/>
        <dbReference type="ChEBI" id="CHEBI:35924"/>
        <dbReference type="ChEBI" id="CHEBI:83099"/>
        <dbReference type="ChEBI" id="CHEBI:83100"/>
        <dbReference type="EC" id="1.11.1.28"/>
    </reaction>
</comment>
<dbReference type="RefSeq" id="WP_050726628.1">
    <property type="nucleotide sequence ID" value="NZ_CP012332.1"/>
</dbReference>
<dbReference type="KEGG" id="vin:AKJ08_2847"/>
<dbReference type="InterPro" id="IPR000866">
    <property type="entry name" value="AhpC/TSA"/>
</dbReference>
<organism evidence="20 21">
    <name type="scientific">Vulgatibacter incomptus</name>
    <dbReference type="NCBI Taxonomy" id="1391653"/>
    <lineage>
        <taxon>Bacteria</taxon>
        <taxon>Pseudomonadati</taxon>
        <taxon>Myxococcota</taxon>
        <taxon>Myxococcia</taxon>
        <taxon>Myxococcales</taxon>
        <taxon>Cystobacterineae</taxon>
        <taxon>Vulgatibacteraceae</taxon>
        <taxon>Vulgatibacter</taxon>
    </lineage>
</organism>
<dbReference type="InterPro" id="IPR024706">
    <property type="entry name" value="Peroxiredoxin_AhpC-typ"/>
</dbReference>
<keyword evidence="21" id="KW-1185">Reference proteome</keyword>
<feature type="domain" description="Thioredoxin" evidence="19">
    <location>
        <begin position="2"/>
        <end position="161"/>
    </location>
</feature>
<dbReference type="InterPro" id="IPR013766">
    <property type="entry name" value="Thioredoxin_domain"/>
</dbReference>